<evidence type="ECO:0000313" key="4">
    <source>
        <dbReference type="Proteomes" id="UP001066276"/>
    </source>
</evidence>
<evidence type="ECO:0000313" key="3">
    <source>
        <dbReference type="EMBL" id="KAJ1174316.1"/>
    </source>
</evidence>
<keyword evidence="4" id="KW-1185">Reference proteome</keyword>
<feature type="compositionally biased region" description="Basic and acidic residues" evidence="1">
    <location>
        <begin position="70"/>
        <end position="81"/>
    </location>
</feature>
<dbReference type="AlphaFoldDB" id="A0AAV7TD35"/>
<sequence length="113" mass="12388">MLTRGWRMLTHLLFPACALGRWSAALLVFVKTATPGNIDEGCSRVMFMDNDDEVVRERGGMSLDGGVEQQHGDVGSERGDDPVPGDVGSERGDDPVLGKRSRKPPSLLKDFFR</sequence>
<protein>
    <recommendedName>
        <fullName evidence="5">Secreted protein</fullName>
    </recommendedName>
</protein>
<feature type="signal peptide" evidence="2">
    <location>
        <begin position="1"/>
        <end position="24"/>
    </location>
</feature>
<organism evidence="3 4">
    <name type="scientific">Pleurodeles waltl</name>
    <name type="common">Iberian ribbed newt</name>
    <dbReference type="NCBI Taxonomy" id="8319"/>
    <lineage>
        <taxon>Eukaryota</taxon>
        <taxon>Metazoa</taxon>
        <taxon>Chordata</taxon>
        <taxon>Craniata</taxon>
        <taxon>Vertebrata</taxon>
        <taxon>Euteleostomi</taxon>
        <taxon>Amphibia</taxon>
        <taxon>Batrachia</taxon>
        <taxon>Caudata</taxon>
        <taxon>Salamandroidea</taxon>
        <taxon>Salamandridae</taxon>
        <taxon>Pleurodelinae</taxon>
        <taxon>Pleurodeles</taxon>
    </lineage>
</organism>
<name>A0AAV7TD35_PLEWA</name>
<accession>A0AAV7TD35</accession>
<dbReference type="EMBL" id="JANPWB010000007">
    <property type="protein sequence ID" value="KAJ1174316.1"/>
    <property type="molecule type" value="Genomic_DNA"/>
</dbReference>
<dbReference type="Proteomes" id="UP001066276">
    <property type="component" value="Chromosome 4_1"/>
</dbReference>
<feature type="region of interest" description="Disordered" evidence="1">
    <location>
        <begin position="58"/>
        <end position="113"/>
    </location>
</feature>
<evidence type="ECO:0000256" key="2">
    <source>
        <dbReference type="SAM" id="SignalP"/>
    </source>
</evidence>
<feature type="compositionally biased region" description="Basic and acidic residues" evidence="1">
    <location>
        <begin position="88"/>
        <end position="97"/>
    </location>
</feature>
<reference evidence="3" key="1">
    <citation type="journal article" date="2022" name="bioRxiv">
        <title>Sequencing and chromosome-scale assembly of the giantPleurodeles waltlgenome.</title>
        <authorList>
            <person name="Brown T."/>
            <person name="Elewa A."/>
            <person name="Iarovenko S."/>
            <person name="Subramanian E."/>
            <person name="Araus A.J."/>
            <person name="Petzold A."/>
            <person name="Susuki M."/>
            <person name="Suzuki K.-i.T."/>
            <person name="Hayashi T."/>
            <person name="Toyoda A."/>
            <person name="Oliveira C."/>
            <person name="Osipova E."/>
            <person name="Leigh N.D."/>
            <person name="Simon A."/>
            <person name="Yun M.H."/>
        </authorList>
    </citation>
    <scope>NUCLEOTIDE SEQUENCE</scope>
    <source>
        <strain evidence="3">20211129_DDA</strain>
        <tissue evidence="3">Liver</tissue>
    </source>
</reference>
<evidence type="ECO:0008006" key="5">
    <source>
        <dbReference type="Google" id="ProtNLM"/>
    </source>
</evidence>
<gene>
    <name evidence="3" type="ORF">NDU88_006138</name>
</gene>
<comment type="caution">
    <text evidence="3">The sequence shown here is derived from an EMBL/GenBank/DDBJ whole genome shotgun (WGS) entry which is preliminary data.</text>
</comment>
<feature type="chain" id="PRO_5043933500" description="Secreted protein" evidence="2">
    <location>
        <begin position="25"/>
        <end position="113"/>
    </location>
</feature>
<keyword evidence="2" id="KW-0732">Signal</keyword>
<proteinExistence type="predicted"/>
<evidence type="ECO:0000256" key="1">
    <source>
        <dbReference type="SAM" id="MobiDB-lite"/>
    </source>
</evidence>